<evidence type="ECO:0000313" key="8">
    <source>
        <dbReference type="EMBL" id="CAH9058224.1"/>
    </source>
</evidence>
<dbReference type="Gene3D" id="1.10.620.20">
    <property type="entry name" value="Ribonucleotide Reductase, subunit A"/>
    <property type="match status" value="1"/>
</dbReference>
<evidence type="ECO:0000256" key="6">
    <source>
        <dbReference type="ARBA" id="ARBA00023004"/>
    </source>
</evidence>
<comment type="cofactor">
    <cofactor evidence="1">
        <name>Fe cation</name>
        <dbReference type="ChEBI" id="CHEBI:24875"/>
    </cofactor>
</comment>
<evidence type="ECO:0000313" key="11">
    <source>
        <dbReference type="Proteomes" id="UP001152485"/>
    </source>
</evidence>
<dbReference type="AlphaFoldDB" id="A0A9W4VVQ5"/>
<accession>A0A9W4VVQ5</accession>
<dbReference type="InterPro" id="IPR009078">
    <property type="entry name" value="Ferritin-like_SF"/>
</dbReference>
<dbReference type="SUPFAM" id="SSF47240">
    <property type="entry name" value="Ferritin-like"/>
    <property type="match status" value="1"/>
</dbReference>
<dbReference type="InterPro" id="IPR000358">
    <property type="entry name" value="RNR_small_fam"/>
</dbReference>
<name>A0A9W4VVQ5_9GAMM</name>
<evidence type="ECO:0000256" key="7">
    <source>
        <dbReference type="ARBA" id="ARBA00023116"/>
    </source>
</evidence>
<proteinExistence type="inferred from homology"/>
<keyword evidence="5 9" id="KW-0560">Oxidoreductase</keyword>
<dbReference type="Proteomes" id="UP001152485">
    <property type="component" value="Unassembled WGS sequence"/>
</dbReference>
<dbReference type="GO" id="GO:0009263">
    <property type="term" value="P:deoxyribonucleotide biosynthetic process"/>
    <property type="evidence" value="ECO:0007669"/>
    <property type="project" value="UniProtKB-KW"/>
</dbReference>
<organism evidence="9 10">
    <name type="scientific">Pseudoalteromonas holothuriae</name>
    <dbReference type="NCBI Taxonomy" id="2963714"/>
    <lineage>
        <taxon>Bacteria</taxon>
        <taxon>Pseudomonadati</taxon>
        <taxon>Pseudomonadota</taxon>
        <taxon>Gammaproteobacteria</taxon>
        <taxon>Alteromonadales</taxon>
        <taxon>Pseudoalteromonadaceae</taxon>
        <taxon>Pseudoalteromonas</taxon>
    </lineage>
</organism>
<dbReference type="Pfam" id="PF00268">
    <property type="entry name" value="Ribonuc_red_sm"/>
    <property type="match status" value="1"/>
</dbReference>
<dbReference type="EMBL" id="CAMAPD010000007">
    <property type="protein sequence ID" value="CAH9058224.1"/>
    <property type="molecule type" value="Genomic_DNA"/>
</dbReference>
<dbReference type="NCBIfam" id="NF006576">
    <property type="entry name" value="PRK09101.1"/>
    <property type="match status" value="1"/>
</dbReference>
<evidence type="ECO:0000256" key="3">
    <source>
        <dbReference type="ARBA" id="ARBA00012274"/>
    </source>
</evidence>
<protein>
    <recommendedName>
        <fullName evidence="3">ribonucleoside-diphosphate reductase</fullName>
        <ecNumber evidence="3">1.17.4.1</ecNumber>
    </recommendedName>
</protein>
<comment type="caution">
    <text evidence="9">The sequence shown here is derived from an EMBL/GenBank/DDBJ whole genome shotgun (WGS) entry which is preliminary data.</text>
</comment>
<dbReference type="GO" id="GO:0046872">
    <property type="term" value="F:metal ion binding"/>
    <property type="evidence" value="ECO:0007669"/>
    <property type="project" value="UniProtKB-KW"/>
</dbReference>
<dbReference type="FunFam" id="1.10.620.20:FF:000001">
    <property type="entry name" value="Ribonucleoside-diphosphate reductase 1 subunit beta"/>
    <property type="match status" value="1"/>
</dbReference>
<dbReference type="PANTHER" id="PTHR23409">
    <property type="entry name" value="RIBONUCLEOSIDE-DIPHOSPHATE REDUCTASE SMALL CHAIN"/>
    <property type="match status" value="1"/>
</dbReference>
<evidence type="ECO:0000256" key="5">
    <source>
        <dbReference type="ARBA" id="ARBA00023002"/>
    </source>
</evidence>
<gene>
    <name evidence="9" type="primary">nrdB</name>
    <name evidence="9" type="ORF">PSECIP111854_02204</name>
    <name evidence="8" type="ORF">PSECIP111951_01832</name>
</gene>
<dbReference type="GO" id="GO:0004748">
    <property type="term" value="F:ribonucleoside-diphosphate reductase activity, thioredoxin disulfide as acceptor"/>
    <property type="evidence" value="ECO:0007669"/>
    <property type="project" value="UniProtKB-EC"/>
</dbReference>
<dbReference type="PANTHER" id="PTHR23409:SF18">
    <property type="entry name" value="RIBONUCLEOSIDE-DIPHOSPHATE REDUCTASE SUBUNIT M2"/>
    <property type="match status" value="1"/>
</dbReference>
<keyword evidence="4" id="KW-0479">Metal-binding</keyword>
<keyword evidence="10" id="KW-1185">Reference proteome</keyword>
<dbReference type="CDD" id="cd01049">
    <property type="entry name" value="RNRR2"/>
    <property type="match status" value="1"/>
</dbReference>
<evidence type="ECO:0000256" key="1">
    <source>
        <dbReference type="ARBA" id="ARBA00001962"/>
    </source>
</evidence>
<dbReference type="RefSeq" id="WP_261592987.1">
    <property type="nucleotide sequence ID" value="NZ_CAMAPC010000007.1"/>
</dbReference>
<dbReference type="Proteomes" id="UP001152467">
    <property type="component" value="Unassembled WGS sequence"/>
</dbReference>
<dbReference type="EC" id="1.17.4.1" evidence="3"/>
<sequence length="376" mass="43331">MSYSTFSRTHNDQLKEPMFFGQTVNVSRFDQQKYPIFEKLIEKQLSFFWRPEEVDVSKDRLDFQGLPEHEKHIFLSNLKYQTLLDSVQGRSPNVALLPIVSLPELETWIETWAFSETIHSRSYTHIIRNVTQSPELIFDDIVTNDRINQRADAVTRYYDELIEKVSLYNLYGEGKHEINGKTVVINQFELKKLLYLCIMSVNILEAIRFYVSFACSFAFAERELMEGNAKIIKLIARDEALHLSGTQHMLNIMQDGKDDPEMAIVAAQCQEQAIAMFVEAAEQEKDWAEYLFKDGSMIGLNKDILCQYVEYITNVRMTAVGLPTQFENKSNPIPWINAWLVSDNVQVAPQEAEISSYLVGQIDSEVDAAEFGDFDL</sequence>
<keyword evidence="6" id="KW-0408">Iron</keyword>
<keyword evidence="7" id="KW-0215">Deoxyribonucleotide synthesis</keyword>
<evidence type="ECO:0000256" key="4">
    <source>
        <dbReference type="ARBA" id="ARBA00022723"/>
    </source>
</evidence>
<dbReference type="InterPro" id="IPR033909">
    <property type="entry name" value="RNR_small"/>
</dbReference>
<evidence type="ECO:0000313" key="10">
    <source>
        <dbReference type="Proteomes" id="UP001152467"/>
    </source>
</evidence>
<evidence type="ECO:0000256" key="2">
    <source>
        <dbReference type="ARBA" id="ARBA00009303"/>
    </source>
</evidence>
<dbReference type="InterPro" id="IPR012348">
    <property type="entry name" value="RNR-like"/>
</dbReference>
<evidence type="ECO:0000313" key="9">
    <source>
        <dbReference type="EMBL" id="CAH9058448.1"/>
    </source>
</evidence>
<dbReference type="EMBL" id="CAMAPC010000007">
    <property type="protein sequence ID" value="CAH9058448.1"/>
    <property type="molecule type" value="Genomic_DNA"/>
</dbReference>
<reference evidence="9 11" key="1">
    <citation type="submission" date="2022-07" db="EMBL/GenBank/DDBJ databases">
        <authorList>
            <person name="Criscuolo A."/>
        </authorList>
    </citation>
    <scope>NUCLEOTIDE SEQUENCE</scope>
    <source>
        <strain evidence="11">CIP 111951</strain>
        <strain evidence="9">CIP111854</strain>
        <strain evidence="8">CIP111951</strain>
    </source>
</reference>
<comment type="similarity">
    <text evidence="2">Belongs to the ribonucleoside diphosphate reductase small chain family.</text>
</comment>